<feature type="region of interest" description="Disordered" evidence="1">
    <location>
        <begin position="40"/>
        <end position="346"/>
    </location>
</feature>
<feature type="compositionally biased region" description="Basic residues" evidence="1">
    <location>
        <begin position="240"/>
        <end position="258"/>
    </location>
</feature>
<sequence>VTKRVVMILHRVFQLATASACARRGRAGGLALGALRCLPAASLPPSARPPGQRGAEGTEREPEPGARQPGPGDTGRVWENESGGRSGWTGQANSPQRAPRRQLQEENNQEAEPPSPRRPPPQARSRAALEPARSEGAGDPGWLSRSRPAARRLSSPPGGFGASERLSPRASRPQGAVRRGARGGRAGRPRRPGLGLCPVSPAATQAPSAPHPRPIPAALRAQTPQRPRLRSQRAWPCHPWTRRAPRSRRQGGAGKRRTPTTSPLRRSPLEVKNGGRAAGIQAFSALATHGRLSPRRAAPTRPLAENADPRGRRTPTARWHRGPRPARPARPAPRACPRRPPAARMG</sequence>
<gene>
    <name evidence="3" type="ORF">EI555_003516</name>
</gene>
<name>A0A4U1ETR2_MONMO</name>
<evidence type="ECO:0000313" key="4">
    <source>
        <dbReference type="Proteomes" id="UP000308365"/>
    </source>
</evidence>
<evidence type="ECO:0000256" key="1">
    <source>
        <dbReference type="SAM" id="MobiDB-lite"/>
    </source>
</evidence>
<feature type="non-terminal residue" evidence="3">
    <location>
        <position position="346"/>
    </location>
</feature>
<dbReference type="AlphaFoldDB" id="A0A4U1ETR2"/>
<protein>
    <submittedName>
        <fullName evidence="3">Uncharacterized protein</fullName>
    </submittedName>
</protein>
<feature type="non-terminal residue" evidence="3">
    <location>
        <position position="1"/>
    </location>
</feature>
<feature type="signal peptide" evidence="2">
    <location>
        <begin position="1"/>
        <end position="18"/>
    </location>
</feature>
<feature type="compositionally biased region" description="Basic residues" evidence="1">
    <location>
        <begin position="179"/>
        <end position="191"/>
    </location>
</feature>
<feature type="compositionally biased region" description="Low complexity" evidence="1">
    <location>
        <begin position="143"/>
        <end position="157"/>
    </location>
</feature>
<dbReference type="Proteomes" id="UP000308365">
    <property type="component" value="Unassembled WGS sequence"/>
</dbReference>
<feature type="compositionally biased region" description="Basic residues" evidence="1">
    <location>
        <begin position="312"/>
        <end position="324"/>
    </location>
</feature>
<feature type="compositionally biased region" description="Pro residues" evidence="1">
    <location>
        <begin position="113"/>
        <end position="122"/>
    </location>
</feature>
<feature type="chain" id="PRO_5020887942" evidence="2">
    <location>
        <begin position="19"/>
        <end position="346"/>
    </location>
</feature>
<keyword evidence="2" id="KW-0732">Signal</keyword>
<dbReference type="EMBL" id="RWIC01000822">
    <property type="protein sequence ID" value="TKC39933.1"/>
    <property type="molecule type" value="Genomic_DNA"/>
</dbReference>
<reference evidence="4" key="1">
    <citation type="journal article" date="2019" name="IScience">
        <title>Narwhal Genome Reveals Long-Term Low Genetic Diversity despite Current Large Abundance Size.</title>
        <authorList>
            <person name="Westbury M.V."/>
            <person name="Petersen B."/>
            <person name="Garde E."/>
            <person name="Heide-Jorgensen M.P."/>
            <person name="Lorenzen E.D."/>
        </authorList>
    </citation>
    <scope>NUCLEOTIDE SEQUENCE [LARGE SCALE GENOMIC DNA]</scope>
</reference>
<accession>A0A4U1ETR2</accession>
<evidence type="ECO:0000313" key="3">
    <source>
        <dbReference type="EMBL" id="TKC39933.1"/>
    </source>
</evidence>
<proteinExistence type="predicted"/>
<organism evidence="3 4">
    <name type="scientific">Monodon monoceros</name>
    <name type="common">Narwhal</name>
    <name type="synonym">Ceratodon monodon</name>
    <dbReference type="NCBI Taxonomy" id="40151"/>
    <lineage>
        <taxon>Eukaryota</taxon>
        <taxon>Metazoa</taxon>
        <taxon>Chordata</taxon>
        <taxon>Craniata</taxon>
        <taxon>Vertebrata</taxon>
        <taxon>Euteleostomi</taxon>
        <taxon>Mammalia</taxon>
        <taxon>Eutheria</taxon>
        <taxon>Laurasiatheria</taxon>
        <taxon>Artiodactyla</taxon>
        <taxon>Whippomorpha</taxon>
        <taxon>Cetacea</taxon>
        <taxon>Odontoceti</taxon>
        <taxon>Monodontidae</taxon>
        <taxon>Monodon</taxon>
    </lineage>
</organism>
<comment type="caution">
    <text evidence="3">The sequence shown here is derived from an EMBL/GenBank/DDBJ whole genome shotgun (WGS) entry which is preliminary data.</text>
</comment>
<evidence type="ECO:0000256" key="2">
    <source>
        <dbReference type="SAM" id="SignalP"/>
    </source>
</evidence>